<dbReference type="WBParaSite" id="PSAMB.scaffold1367size32488.g12643.t1">
    <property type="protein sequence ID" value="PSAMB.scaffold1367size32488.g12643.t1"/>
    <property type="gene ID" value="PSAMB.scaffold1367size32488.g12643"/>
</dbReference>
<dbReference type="SUPFAM" id="SSF51316">
    <property type="entry name" value="Mss4-like"/>
    <property type="match status" value="1"/>
</dbReference>
<evidence type="ECO:0000256" key="3">
    <source>
        <dbReference type="ARBA" id="ARBA00014759"/>
    </source>
</evidence>
<keyword evidence="8" id="KW-1185">Reference proteome</keyword>
<dbReference type="InterPro" id="IPR018103">
    <property type="entry name" value="Translation_control_tumour_CS"/>
</dbReference>
<dbReference type="PROSITE" id="PS01002">
    <property type="entry name" value="TCTP_1"/>
    <property type="match status" value="1"/>
</dbReference>
<keyword evidence="4" id="KW-0963">Cytoplasm</keyword>
<dbReference type="PROSITE" id="PS01003">
    <property type="entry name" value="TCTP_2"/>
    <property type="match status" value="1"/>
</dbReference>
<evidence type="ECO:0000256" key="2">
    <source>
        <dbReference type="ARBA" id="ARBA00004496"/>
    </source>
</evidence>
<dbReference type="Pfam" id="PF00838">
    <property type="entry name" value="TCTP"/>
    <property type="match status" value="1"/>
</dbReference>
<keyword evidence="5" id="KW-0106">Calcium</keyword>
<evidence type="ECO:0000313" key="8">
    <source>
        <dbReference type="Proteomes" id="UP000887566"/>
    </source>
</evidence>
<dbReference type="GO" id="GO:0005509">
    <property type="term" value="F:calcium ion binding"/>
    <property type="evidence" value="ECO:0007669"/>
    <property type="project" value="TreeGrafter"/>
</dbReference>
<comment type="similarity">
    <text evidence="6">Belongs to the TCTP family.</text>
</comment>
<comment type="function">
    <text evidence="1">Involved in calcium binding and microtubule stabilization.</text>
</comment>
<dbReference type="FunFam" id="2.170.150.10:FF:000010">
    <property type="entry name" value="Translationally-controlled tumor protein homolog"/>
    <property type="match status" value="1"/>
</dbReference>
<proteinExistence type="inferred from homology"/>
<evidence type="ECO:0000313" key="9">
    <source>
        <dbReference type="WBParaSite" id="PSAMB.scaffold1367size32488.g12643.t1"/>
    </source>
</evidence>
<evidence type="ECO:0000259" key="7">
    <source>
        <dbReference type="PROSITE" id="PS51797"/>
    </source>
</evidence>
<protein>
    <recommendedName>
        <fullName evidence="3">Translationally-controlled tumor protein homolog</fullName>
    </recommendedName>
</protein>
<comment type="subcellular location">
    <subcellularLocation>
        <location evidence="2">Cytoplasm</location>
    </subcellularLocation>
</comment>
<name>A0A914V0V0_9BILA</name>
<accession>A0A914V0V0</accession>
<sequence>MLIYKDVFTDDELCSDSFPMKLVDGMVYEFKGKHVVRKEGEIVLAGANASAEGEDADEGSDEHVERGIDFVLNHRLVEMNCYEDQATFKSYVKTFMKNVVGYMTKNGRSEADINEFKKKIQAWVVGLLAKDRFKNLQFFIGENMAEGKGEGQVAIVEFREEAEGEVPYLLLVKEAITEEKQ</sequence>
<dbReference type="PANTHER" id="PTHR11991">
    <property type="entry name" value="TRANSLATIONALLY CONTROLLED TUMOR PROTEIN-RELATED"/>
    <property type="match status" value="1"/>
</dbReference>
<feature type="domain" description="TCTP" evidence="7">
    <location>
        <begin position="1"/>
        <end position="181"/>
    </location>
</feature>
<dbReference type="Proteomes" id="UP000887566">
    <property type="component" value="Unplaced"/>
</dbReference>
<organism evidence="8 9">
    <name type="scientific">Plectus sambesii</name>
    <dbReference type="NCBI Taxonomy" id="2011161"/>
    <lineage>
        <taxon>Eukaryota</taxon>
        <taxon>Metazoa</taxon>
        <taxon>Ecdysozoa</taxon>
        <taxon>Nematoda</taxon>
        <taxon>Chromadorea</taxon>
        <taxon>Plectida</taxon>
        <taxon>Plectina</taxon>
        <taxon>Plectoidea</taxon>
        <taxon>Plectidae</taxon>
        <taxon>Plectus</taxon>
    </lineage>
</organism>
<dbReference type="AlphaFoldDB" id="A0A914V0V0"/>
<evidence type="ECO:0000256" key="5">
    <source>
        <dbReference type="ARBA" id="ARBA00022837"/>
    </source>
</evidence>
<reference evidence="9" key="1">
    <citation type="submission" date="2022-11" db="UniProtKB">
        <authorList>
            <consortium name="WormBaseParasite"/>
        </authorList>
    </citation>
    <scope>IDENTIFICATION</scope>
</reference>
<dbReference type="InterPro" id="IPR018105">
    <property type="entry name" value="Translational_control_tumour_p"/>
</dbReference>
<evidence type="ECO:0000256" key="4">
    <source>
        <dbReference type="ARBA" id="ARBA00022490"/>
    </source>
</evidence>
<dbReference type="PANTHER" id="PTHR11991:SF0">
    <property type="entry name" value="TRANSLATIONALLY-CONTROLLED TUMOR PROTEIN"/>
    <property type="match status" value="1"/>
</dbReference>
<evidence type="ECO:0000256" key="6">
    <source>
        <dbReference type="PROSITE-ProRule" id="PRU01133"/>
    </source>
</evidence>
<dbReference type="PROSITE" id="PS51797">
    <property type="entry name" value="TCTP_3"/>
    <property type="match status" value="1"/>
</dbReference>
<dbReference type="GO" id="GO:0005737">
    <property type="term" value="C:cytoplasm"/>
    <property type="evidence" value="ECO:0007669"/>
    <property type="project" value="UniProtKB-SubCell"/>
</dbReference>
<dbReference type="PRINTS" id="PR01653">
    <property type="entry name" value="TCTPROTEIN"/>
</dbReference>
<dbReference type="Gene3D" id="2.170.150.10">
    <property type="entry name" value="Metal Binding Protein, Guanine Nucleotide Exchange Factor, Chain A"/>
    <property type="match status" value="1"/>
</dbReference>
<dbReference type="InterPro" id="IPR011057">
    <property type="entry name" value="Mss4-like_sf"/>
</dbReference>
<dbReference type="InterPro" id="IPR034737">
    <property type="entry name" value="TCTP"/>
</dbReference>
<evidence type="ECO:0000256" key="1">
    <source>
        <dbReference type="ARBA" id="ARBA00002114"/>
    </source>
</evidence>
<dbReference type="InterPro" id="IPR011323">
    <property type="entry name" value="Mss4/transl-control_tumour"/>
</dbReference>